<reference evidence="2" key="2">
    <citation type="submission" date="2015-01" db="EMBL/GenBank/DDBJ databases">
        <title>Evolutionary Origins and Diversification of the Mycorrhizal Mutualists.</title>
        <authorList>
            <consortium name="DOE Joint Genome Institute"/>
            <consortium name="Mycorrhizal Genomics Consortium"/>
            <person name="Kohler A."/>
            <person name="Kuo A."/>
            <person name="Nagy L.G."/>
            <person name="Floudas D."/>
            <person name="Copeland A."/>
            <person name="Barry K.W."/>
            <person name="Cichocki N."/>
            <person name="Veneault-Fourrey C."/>
            <person name="LaButti K."/>
            <person name="Lindquist E.A."/>
            <person name="Lipzen A."/>
            <person name="Lundell T."/>
            <person name="Morin E."/>
            <person name="Murat C."/>
            <person name="Riley R."/>
            <person name="Ohm R."/>
            <person name="Sun H."/>
            <person name="Tunlid A."/>
            <person name="Henrissat B."/>
            <person name="Grigoriev I.V."/>
            <person name="Hibbett D.S."/>
            <person name="Martin F."/>
        </authorList>
    </citation>
    <scope>NUCLEOTIDE SEQUENCE [LARGE SCALE GENOMIC DNA]</scope>
    <source>
        <strain evidence="2">F 1598</strain>
    </source>
</reference>
<sequence>MEAPANGGICLSCNIRQIMWKCLDCVGCTNLCDQCVRIRHSSLPYHRVEHWTGTFFEPAWLCQANMVVHLGHAGLPCPSI</sequence>
<evidence type="ECO:0000313" key="1">
    <source>
        <dbReference type="EMBL" id="KIM71033.1"/>
    </source>
</evidence>
<organism evidence="1 2">
    <name type="scientific">Piloderma croceum (strain F 1598)</name>
    <dbReference type="NCBI Taxonomy" id="765440"/>
    <lineage>
        <taxon>Eukaryota</taxon>
        <taxon>Fungi</taxon>
        <taxon>Dikarya</taxon>
        <taxon>Basidiomycota</taxon>
        <taxon>Agaricomycotina</taxon>
        <taxon>Agaricomycetes</taxon>
        <taxon>Agaricomycetidae</taxon>
        <taxon>Atheliales</taxon>
        <taxon>Atheliaceae</taxon>
        <taxon>Piloderma</taxon>
    </lineage>
</organism>
<dbReference type="Proteomes" id="UP000054166">
    <property type="component" value="Unassembled WGS sequence"/>
</dbReference>
<feature type="non-terminal residue" evidence="1">
    <location>
        <position position="80"/>
    </location>
</feature>
<dbReference type="InParanoid" id="A0A0C3AB69"/>
<name>A0A0C3AB69_PILCF</name>
<dbReference type="OrthoDB" id="3235114at2759"/>
<proteinExistence type="predicted"/>
<dbReference type="HOGENOM" id="CLU_161759_1_1_1"/>
<protein>
    <recommendedName>
        <fullName evidence="3">CxC2-like cysteine cluster KDZ transposase-associated domain-containing protein</fullName>
    </recommendedName>
</protein>
<dbReference type="STRING" id="765440.A0A0C3AB69"/>
<reference evidence="1 2" key="1">
    <citation type="submission" date="2014-04" db="EMBL/GenBank/DDBJ databases">
        <authorList>
            <consortium name="DOE Joint Genome Institute"/>
            <person name="Kuo A."/>
            <person name="Tarkka M."/>
            <person name="Buscot F."/>
            <person name="Kohler A."/>
            <person name="Nagy L.G."/>
            <person name="Floudas D."/>
            <person name="Copeland A."/>
            <person name="Barry K.W."/>
            <person name="Cichocki N."/>
            <person name="Veneault-Fourrey C."/>
            <person name="LaButti K."/>
            <person name="Lindquist E.A."/>
            <person name="Lipzen A."/>
            <person name="Lundell T."/>
            <person name="Morin E."/>
            <person name="Murat C."/>
            <person name="Sun H."/>
            <person name="Tunlid A."/>
            <person name="Henrissat B."/>
            <person name="Grigoriev I.V."/>
            <person name="Hibbett D.S."/>
            <person name="Martin F."/>
            <person name="Nordberg H.P."/>
            <person name="Cantor M.N."/>
            <person name="Hua S.X."/>
        </authorList>
    </citation>
    <scope>NUCLEOTIDE SEQUENCE [LARGE SCALE GENOMIC DNA]</scope>
    <source>
        <strain evidence="1 2">F 1598</strain>
    </source>
</reference>
<dbReference type="EMBL" id="KN833566">
    <property type="protein sequence ID" value="KIM71033.1"/>
    <property type="molecule type" value="Genomic_DNA"/>
</dbReference>
<gene>
    <name evidence="1" type="ORF">PILCRDRAFT_83191</name>
</gene>
<dbReference type="AlphaFoldDB" id="A0A0C3AB69"/>
<evidence type="ECO:0008006" key="3">
    <source>
        <dbReference type="Google" id="ProtNLM"/>
    </source>
</evidence>
<evidence type="ECO:0000313" key="2">
    <source>
        <dbReference type="Proteomes" id="UP000054166"/>
    </source>
</evidence>
<accession>A0A0C3AB69</accession>
<keyword evidence="2" id="KW-1185">Reference proteome</keyword>